<dbReference type="CTD" id="10232"/>
<dbReference type="KEGG" id="asn:102368124"/>
<reference evidence="9" key="1">
    <citation type="submission" date="2025-08" db="UniProtKB">
        <authorList>
            <consortium name="RefSeq"/>
        </authorList>
    </citation>
    <scope>IDENTIFICATION</scope>
</reference>
<evidence type="ECO:0000256" key="5">
    <source>
        <dbReference type="ARBA" id="ARBA00023136"/>
    </source>
</evidence>
<dbReference type="InParanoid" id="A0A3Q0GL58"/>
<dbReference type="AlphaFoldDB" id="A0A3Q0GL58"/>
<dbReference type="GeneID" id="102368124"/>
<dbReference type="GO" id="GO:0007160">
    <property type="term" value="P:cell-matrix adhesion"/>
    <property type="evidence" value="ECO:0007669"/>
    <property type="project" value="TreeGrafter"/>
</dbReference>
<accession>A0A3Q0GL58</accession>
<dbReference type="GO" id="GO:0016020">
    <property type="term" value="C:membrane"/>
    <property type="evidence" value="ECO:0007669"/>
    <property type="project" value="UniProtKB-SubCell"/>
</dbReference>
<dbReference type="InterPro" id="IPR026664">
    <property type="entry name" value="Stereocilin-rel"/>
</dbReference>
<feature type="signal peptide" evidence="7">
    <location>
        <begin position="1"/>
        <end position="28"/>
    </location>
</feature>
<dbReference type="Pfam" id="PF06060">
    <property type="entry name" value="Mesothelin"/>
    <property type="match status" value="1"/>
</dbReference>
<protein>
    <submittedName>
        <fullName evidence="9">Mesothelin</fullName>
    </submittedName>
</protein>
<feature type="chain" id="PRO_5018171985" evidence="7">
    <location>
        <begin position="29"/>
        <end position="1139"/>
    </location>
</feature>
<gene>
    <name evidence="9" type="primary">MSLN</name>
</gene>
<evidence type="ECO:0000313" key="8">
    <source>
        <dbReference type="Proteomes" id="UP000189705"/>
    </source>
</evidence>
<evidence type="ECO:0000313" key="9">
    <source>
        <dbReference type="RefSeq" id="XP_025060456.1"/>
    </source>
</evidence>
<evidence type="ECO:0000256" key="4">
    <source>
        <dbReference type="ARBA" id="ARBA00022889"/>
    </source>
</evidence>
<evidence type="ECO:0000256" key="1">
    <source>
        <dbReference type="ARBA" id="ARBA00004370"/>
    </source>
</evidence>
<evidence type="ECO:0000256" key="3">
    <source>
        <dbReference type="ARBA" id="ARBA00022729"/>
    </source>
</evidence>
<comment type="subcellular location">
    <subcellularLocation>
        <location evidence="1">Membrane</location>
    </subcellularLocation>
</comment>
<organism evidence="8 9">
    <name type="scientific">Alligator sinensis</name>
    <name type="common">Chinese alligator</name>
    <dbReference type="NCBI Taxonomy" id="38654"/>
    <lineage>
        <taxon>Eukaryota</taxon>
        <taxon>Metazoa</taxon>
        <taxon>Chordata</taxon>
        <taxon>Craniata</taxon>
        <taxon>Vertebrata</taxon>
        <taxon>Euteleostomi</taxon>
        <taxon>Archelosauria</taxon>
        <taxon>Archosauria</taxon>
        <taxon>Crocodylia</taxon>
        <taxon>Alligatoridae</taxon>
        <taxon>Alligatorinae</taxon>
        <taxon>Alligator</taxon>
    </lineage>
</organism>
<dbReference type="GO" id="GO:0009986">
    <property type="term" value="C:cell surface"/>
    <property type="evidence" value="ECO:0007669"/>
    <property type="project" value="TreeGrafter"/>
</dbReference>
<keyword evidence="4" id="KW-0130">Cell adhesion</keyword>
<name>A0A3Q0GL58_ALLSI</name>
<dbReference type="PANTHER" id="PTHR23412:SF6">
    <property type="entry name" value="MESOTHELIN"/>
    <property type="match status" value="1"/>
</dbReference>
<sequence length="1139" mass="124707">MDAKGTTAAMMAILRGLSLLFLVGGLMAAENSAVTYRCTSSPVNEADICASVKSVSKETLLEIASGKASPCSLTFGQYACAQSSGLQAFKDDFLMSLYPCLSSKPISTLDPMLSILLFSKFDANVLADTLEKFNKRFSHMPLSQDWNVVFFNGIWERMAHITSLSALSQRLHTSLQPFMANPRVFACLRAMNVSCKTFCNIVAALNGLYSKLPAEERGNIYKGLKSYLTKNGSKAICYNTAAHGLNSTAWFADYLGSFMEYVTVGDLRLFADELTLQRFARDPVNVEMISNLTLPRETAVYYTLLLTSAPGFQLASLPDKLVCYLSPSAVSSLNKNEALNLVQRINKNCALGPRSGPDKEQTPASSLTMEELQVAMSLVNKFDRFPPDVLSALGQMAVGLSASQIENGICDKDFVASLPSLSKVRGWNTEQSSTIINKLFNSSYQVVDGQSLAALGSLAAGLSSRRLQSLPSKVVLEAMKMPEFVEQIGTMPSALKTVLVEKMSSAISSPIDLIKYVPDALVDHIPKSLLVFGNLRPRVQDLNQKSWSREQAAMFFDDVIKDEPDFNRLSPSVLQGFTCAAANEMETETFQQLAKTMKQKNVRLGEEQLRCLVKRVTAHGIPKDLDNYPKDLLLFLSPSDYAATGSCRQYFLNVGEANLGVLQRDSPQGKQLLLEALACLKIPGTHVSEDKARVLGHLVCALGGEYIRSSGGSLLKQLNQCDSFTPDQEEAIRDVISNGTTPFGPPSTWSASTLSELSGLFLILDQSILHKIPRDVFDPWLRNFLNNSPLSREQLASVVKKLQPSRWRRAVCPSDKTITDEVVMDELMPINYSPQDLQACLTADILKKHLARLLSYPFTDEHLSVLKNKLDEAYPDGYPERILPELGAITALITINDTKKWNISSADTLAALLSTEPPEMQAREIIKRYTDLGNPLNTSALNAVGTRYVCLLDEMQLNAIEPSALEMASLDPSKCSQRTKDILYPKAKHAFSGKRTEFPAYYNLIKPYLGGAPAEDLRALSNNSVNMDIGTFTKLRRDSVLALTTDQVKGLLGVNVKDLKDAQYTSSLIKEWISLQKQPDLDKLGLGLTGGTPDGYIIVTPPSKSTSPGSTNASANARGNALHLLAVLLLSSLLTLLLS</sequence>
<dbReference type="PANTHER" id="PTHR23412">
    <property type="entry name" value="STEREOCILIN RELATED"/>
    <property type="match status" value="1"/>
</dbReference>
<dbReference type="Proteomes" id="UP000189705">
    <property type="component" value="Unplaced"/>
</dbReference>
<keyword evidence="5" id="KW-0472">Membrane</keyword>
<dbReference type="Gene3D" id="1.20.970.40">
    <property type="match status" value="1"/>
</dbReference>
<proteinExistence type="inferred from homology"/>
<evidence type="ECO:0000256" key="7">
    <source>
        <dbReference type="SAM" id="SignalP"/>
    </source>
</evidence>
<keyword evidence="6" id="KW-0325">Glycoprotein</keyword>
<evidence type="ECO:0000256" key="2">
    <source>
        <dbReference type="ARBA" id="ARBA00011016"/>
    </source>
</evidence>
<keyword evidence="3 7" id="KW-0732">Signal</keyword>
<dbReference type="InterPro" id="IPR010335">
    <property type="entry name" value="Mesothelin"/>
</dbReference>
<comment type="similarity">
    <text evidence="2">Belongs to the mesothelin family.</text>
</comment>
<dbReference type="RefSeq" id="XP_025060456.1">
    <property type="nucleotide sequence ID" value="XM_025204671.1"/>
</dbReference>
<evidence type="ECO:0000256" key="6">
    <source>
        <dbReference type="ARBA" id="ARBA00023180"/>
    </source>
</evidence>
<keyword evidence="8" id="KW-1185">Reference proteome</keyword>